<comment type="subunit">
    <text evidence="3 7">Homodimer.</text>
</comment>
<evidence type="ECO:0000256" key="4">
    <source>
        <dbReference type="ARBA" id="ARBA00022448"/>
    </source>
</evidence>
<dbReference type="AlphaFoldDB" id="A0A1I0FX40"/>
<dbReference type="Gene3D" id="1.20.58.220">
    <property type="entry name" value="Phosphate transport system protein phou homolog 2, domain 2"/>
    <property type="match status" value="1"/>
</dbReference>
<sequence length="219" mass="25086">MAIREHFEEEVQEVKELIQELANMGDEALTRAVESLYKKNIQIAESVIEQDDTIDQKELEIHEKTILLIAKQQPFAKDLRRLIISLKISSDLERMADNAVNIAKSTIHLGEDHPLKIHPLIGSMADKARDMGALAIKAVKYEDISLAGKLAELDDEIDEMYGTVIREMLDETISNPQMNQYMMQMAFSARYIERYADHITNIGENIFYLVKGENYDLNE</sequence>
<evidence type="ECO:0000256" key="1">
    <source>
        <dbReference type="ARBA" id="ARBA00004496"/>
    </source>
</evidence>
<feature type="domain" description="PhoU" evidence="8">
    <location>
        <begin position="122"/>
        <end position="206"/>
    </location>
</feature>
<dbReference type="GO" id="GO:0045936">
    <property type="term" value="P:negative regulation of phosphate metabolic process"/>
    <property type="evidence" value="ECO:0007669"/>
    <property type="project" value="InterPro"/>
</dbReference>
<evidence type="ECO:0000256" key="5">
    <source>
        <dbReference type="ARBA" id="ARBA00022490"/>
    </source>
</evidence>
<gene>
    <name evidence="9" type="ORF">SAMN05421676_106120</name>
</gene>
<dbReference type="GO" id="GO:0006817">
    <property type="term" value="P:phosphate ion transport"/>
    <property type="evidence" value="ECO:0007669"/>
    <property type="project" value="UniProtKB-KW"/>
</dbReference>
<feature type="domain" description="PhoU" evidence="8">
    <location>
        <begin position="18"/>
        <end position="105"/>
    </location>
</feature>
<evidence type="ECO:0000256" key="7">
    <source>
        <dbReference type="PIRNR" id="PIRNR003107"/>
    </source>
</evidence>
<accession>A0A1I0FX40</accession>
<dbReference type="SUPFAM" id="SSF109755">
    <property type="entry name" value="PhoU-like"/>
    <property type="match status" value="1"/>
</dbReference>
<comment type="similarity">
    <text evidence="2 7">Belongs to the PhoU family.</text>
</comment>
<keyword evidence="6 7" id="KW-0592">Phosphate transport</keyword>
<proteinExistence type="inferred from homology"/>
<evidence type="ECO:0000259" key="8">
    <source>
        <dbReference type="Pfam" id="PF01895"/>
    </source>
</evidence>
<dbReference type="InterPro" id="IPR038078">
    <property type="entry name" value="PhoU-like_sf"/>
</dbReference>
<dbReference type="Pfam" id="PF01895">
    <property type="entry name" value="PhoU"/>
    <property type="match status" value="2"/>
</dbReference>
<dbReference type="RefSeq" id="WP_093135041.1">
    <property type="nucleotide sequence ID" value="NZ_FOHJ01000006.1"/>
</dbReference>
<dbReference type="OrthoDB" id="9814256at2"/>
<keyword evidence="10" id="KW-1185">Reference proteome</keyword>
<dbReference type="GO" id="GO:0005737">
    <property type="term" value="C:cytoplasm"/>
    <property type="evidence" value="ECO:0007669"/>
    <property type="project" value="UniProtKB-SubCell"/>
</dbReference>
<evidence type="ECO:0000256" key="2">
    <source>
        <dbReference type="ARBA" id="ARBA00008107"/>
    </source>
</evidence>
<keyword evidence="5 7" id="KW-0963">Cytoplasm</keyword>
<comment type="subcellular location">
    <subcellularLocation>
        <location evidence="1 7">Cytoplasm</location>
    </subcellularLocation>
</comment>
<dbReference type="Proteomes" id="UP000199095">
    <property type="component" value="Unassembled WGS sequence"/>
</dbReference>
<dbReference type="GO" id="GO:0030643">
    <property type="term" value="P:intracellular phosphate ion homeostasis"/>
    <property type="evidence" value="ECO:0007669"/>
    <property type="project" value="InterPro"/>
</dbReference>
<name>A0A1I0FX40_9BACI</name>
<reference evidence="10" key="1">
    <citation type="submission" date="2016-10" db="EMBL/GenBank/DDBJ databases">
        <authorList>
            <person name="Varghese N."/>
            <person name="Submissions S."/>
        </authorList>
    </citation>
    <scope>NUCLEOTIDE SEQUENCE [LARGE SCALE GENOMIC DNA]</scope>
    <source>
        <strain evidence="10">CGMCC 1.3566</strain>
    </source>
</reference>
<dbReference type="EMBL" id="FOHJ01000006">
    <property type="protein sequence ID" value="SET62817.1"/>
    <property type="molecule type" value="Genomic_DNA"/>
</dbReference>
<evidence type="ECO:0000256" key="6">
    <source>
        <dbReference type="ARBA" id="ARBA00022592"/>
    </source>
</evidence>
<dbReference type="PIRSF" id="PIRSF003107">
    <property type="entry name" value="PhoU"/>
    <property type="match status" value="1"/>
</dbReference>
<organism evidence="9 10">
    <name type="scientific">Salinibacillus kushneri</name>
    <dbReference type="NCBI Taxonomy" id="237682"/>
    <lineage>
        <taxon>Bacteria</taxon>
        <taxon>Bacillati</taxon>
        <taxon>Bacillota</taxon>
        <taxon>Bacilli</taxon>
        <taxon>Bacillales</taxon>
        <taxon>Bacillaceae</taxon>
        <taxon>Salinibacillus</taxon>
    </lineage>
</organism>
<dbReference type="PANTHER" id="PTHR42930:SF3">
    <property type="entry name" value="PHOSPHATE-SPECIFIC TRANSPORT SYSTEM ACCESSORY PROTEIN PHOU"/>
    <property type="match status" value="1"/>
</dbReference>
<evidence type="ECO:0000256" key="3">
    <source>
        <dbReference type="ARBA" id="ARBA00011738"/>
    </source>
</evidence>
<comment type="function">
    <text evidence="7">Plays a role in the regulation of phosphate uptake.</text>
</comment>
<dbReference type="NCBIfam" id="TIGR02135">
    <property type="entry name" value="phoU_full"/>
    <property type="match status" value="1"/>
</dbReference>
<keyword evidence="4 7" id="KW-0813">Transport</keyword>
<protein>
    <recommendedName>
        <fullName evidence="7">Phosphate-specific transport system accessory protein PhoU</fullName>
    </recommendedName>
</protein>
<dbReference type="STRING" id="237682.SAMN05421676_106120"/>
<dbReference type="InterPro" id="IPR028366">
    <property type="entry name" value="PhoU"/>
</dbReference>
<dbReference type="InterPro" id="IPR026022">
    <property type="entry name" value="PhoU_dom"/>
</dbReference>
<dbReference type="FunFam" id="1.20.58.220:FF:000004">
    <property type="entry name" value="Phosphate-specific transport system accessory protein PhoU"/>
    <property type="match status" value="1"/>
</dbReference>
<dbReference type="PANTHER" id="PTHR42930">
    <property type="entry name" value="PHOSPHATE-SPECIFIC TRANSPORT SYSTEM ACCESSORY PROTEIN PHOU"/>
    <property type="match status" value="1"/>
</dbReference>
<evidence type="ECO:0000313" key="10">
    <source>
        <dbReference type="Proteomes" id="UP000199095"/>
    </source>
</evidence>
<evidence type="ECO:0000313" key="9">
    <source>
        <dbReference type="EMBL" id="SET62817.1"/>
    </source>
</evidence>